<dbReference type="Pfam" id="PF19850">
    <property type="entry name" value="DUF6325"/>
    <property type="match status" value="1"/>
</dbReference>
<sequence>MAMGPLELVVLSFPRDRLDDGAYATLRKLTAGGEMRVVDVLVVRAGADGRAQAVELSERPGLRGLAGLTSGLITAVDVGEVGLLVDDGTDALAVLLEHRWLRELERHVAGARGSVVALTHIPGAPVAVTPV</sequence>
<evidence type="ECO:0000313" key="2">
    <source>
        <dbReference type="Proteomes" id="UP001151002"/>
    </source>
</evidence>
<dbReference type="InterPro" id="IPR046288">
    <property type="entry name" value="DUF6325"/>
</dbReference>
<evidence type="ECO:0000313" key="1">
    <source>
        <dbReference type="EMBL" id="MCY1136848.1"/>
    </source>
</evidence>
<dbReference type="RefSeq" id="WP_267560627.1">
    <property type="nucleotide sequence ID" value="NZ_JAPNTZ010000001.1"/>
</dbReference>
<protein>
    <submittedName>
        <fullName evidence="1">DUF6325 family protein</fullName>
    </submittedName>
</protein>
<reference evidence="1" key="1">
    <citation type="submission" date="2022-11" db="EMBL/GenBank/DDBJ databases">
        <authorList>
            <person name="Somphong A."/>
            <person name="Phongsopitanun W."/>
        </authorList>
    </citation>
    <scope>NUCLEOTIDE SEQUENCE</scope>
    <source>
        <strain evidence="1">Pm04-4</strain>
    </source>
</reference>
<name>A0ABT4ARH4_9ACTN</name>
<comment type="caution">
    <text evidence="1">The sequence shown here is derived from an EMBL/GenBank/DDBJ whole genome shotgun (WGS) entry which is preliminary data.</text>
</comment>
<keyword evidence="2" id="KW-1185">Reference proteome</keyword>
<accession>A0ABT4ARH4</accession>
<dbReference type="EMBL" id="JAPNTZ010000001">
    <property type="protein sequence ID" value="MCY1136848.1"/>
    <property type="molecule type" value="Genomic_DNA"/>
</dbReference>
<organism evidence="1 2">
    <name type="scientific">Paractinoplanes pyxinae</name>
    <dbReference type="NCBI Taxonomy" id="2997416"/>
    <lineage>
        <taxon>Bacteria</taxon>
        <taxon>Bacillati</taxon>
        <taxon>Actinomycetota</taxon>
        <taxon>Actinomycetes</taxon>
        <taxon>Micromonosporales</taxon>
        <taxon>Micromonosporaceae</taxon>
        <taxon>Paractinoplanes</taxon>
    </lineage>
</organism>
<dbReference type="Proteomes" id="UP001151002">
    <property type="component" value="Unassembled WGS sequence"/>
</dbReference>
<proteinExistence type="predicted"/>
<gene>
    <name evidence="1" type="ORF">OWR29_02480</name>
</gene>